<feature type="domain" description="Peptidase A1" evidence="2">
    <location>
        <begin position="1"/>
        <end position="118"/>
    </location>
</feature>
<proteinExistence type="inferred from homology"/>
<dbReference type="AlphaFoldDB" id="A0A3P7JFL6"/>
<dbReference type="GO" id="GO:0005764">
    <property type="term" value="C:lysosome"/>
    <property type="evidence" value="ECO:0007669"/>
    <property type="project" value="TreeGrafter"/>
</dbReference>
<comment type="similarity">
    <text evidence="1">Belongs to the peptidase A1 family.</text>
</comment>
<dbReference type="InterPro" id="IPR033121">
    <property type="entry name" value="PEPTIDASE_A1"/>
</dbReference>
<dbReference type="PANTHER" id="PTHR47966">
    <property type="entry name" value="BETA-SITE APP-CLEAVING ENZYME, ISOFORM A-RELATED"/>
    <property type="match status" value="1"/>
</dbReference>
<dbReference type="Gene3D" id="2.40.70.10">
    <property type="entry name" value="Acid Proteases"/>
    <property type="match status" value="1"/>
</dbReference>
<organism evidence="3 4">
    <name type="scientific">Strongylus vulgaris</name>
    <name type="common">Blood worm</name>
    <dbReference type="NCBI Taxonomy" id="40348"/>
    <lineage>
        <taxon>Eukaryota</taxon>
        <taxon>Metazoa</taxon>
        <taxon>Ecdysozoa</taxon>
        <taxon>Nematoda</taxon>
        <taxon>Chromadorea</taxon>
        <taxon>Rhabditida</taxon>
        <taxon>Rhabditina</taxon>
        <taxon>Rhabditomorpha</taxon>
        <taxon>Strongyloidea</taxon>
        <taxon>Strongylidae</taxon>
        <taxon>Strongylus</taxon>
    </lineage>
</organism>
<evidence type="ECO:0000313" key="3">
    <source>
        <dbReference type="EMBL" id="VDM84390.1"/>
    </source>
</evidence>
<sequence>MDTEHCGPVIAYEPLSSAIHWTFIMKGFGVGNAVRPPSFEVITDTGTSFIGGPKSQTDWIAKKVGAKYLEKYRLYHIPCDAKLPYFHIYIGSKTYSIEPANYLIEVSLEDQCKSSDKI</sequence>
<dbReference type="PANTHER" id="PTHR47966:SF45">
    <property type="entry name" value="PEPTIDASE A1 DOMAIN-CONTAINING PROTEIN"/>
    <property type="match status" value="1"/>
</dbReference>
<evidence type="ECO:0000259" key="2">
    <source>
        <dbReference type="PROSITE" id="PS51767"/>
    </source>
</evidence>
<dbReference type="Pfam" id="PF00026">
    <property type="entry name" value="Asp"/>
    <property type="match status" value="1"/>
</dbReference>
<dbReference type="Proteomes" id="UP000270094">
    <property type="component" value="Unassembled WGS sequence"/>
</dbReference>
<dbReference type="OrthoDB" id="5870221at2759"/>
<dbReference type="EMBL" id="UYYB01129825">
    <property type="protein sequence ID" value="VDM84390.1"/>
    <property type="molecule type" value="Genomic_DNA"/>
</dbReference>
<dbReference type="PROSITE" id="PS51767">
    <property type="entry name" value="PEPTIDASE_A1"/>
    <property type="match status" value="1"/>
</dbReference>
<protein>
    <recommendedName>
        <fullName evidence="2">Peptidase A1 domain-containing protein</fullName>
    </recommendedName>
</protein>
<reference evidence="3 4" key="1">
    <citation type="submission" date="2018-11" db="EMBL/GenBank/DDBJ databases">
        <authorList>
            <consortium name="Pathogen Informatics"/>
        </authorList>
    </citation>
    <scope>NUCLEOTIDE SEQUENCE [LARGE SCALE GENOMIC DNA]</scope>
</reference>
<accession>A0A3P7JFL6</accession>
<dbReference type="GO" id="GO:0006508">
    <property type="term" value="P:proteolysis"/>
    <property type="evidence" value="ECO:0007669"/>
    <property type="project" value="InterPro"/>
</dbReference>
<name>A0A3P7JFL6_STRVU</name>
<gene>
    <name evidence="3" type="ORF">SVUK_LOCUS19388</name>
</gene>
<dbReference type="InterPro" id="IPR001461">
    <property type="entry name" value="Aspartic_peptidase_A1"/>
</dbReference>
<dbReference type="InterPro" id="IPR021109">
    <property type="entry name" value="Peptidase_aspartic_dom_sf"/>
</dbReference>
<evidence type="ECO:0000313" key="4">
    <source>
        <dbReference type="Proteomes" id="UP000270094"/>
    </source>
</evidence>
<dbReference type="SUPFAM" id="SSF50630">
    <property type="entry name" value="Acid proteases"/>
    <property type="match status" value="1"/>
</dbReference>
<keyword evidence="4" id="KW-1185">Reference proteome</keyword>
<evidence type="ECO:0000256" key="1">
    <source>
        <dbReference type="ARBA" id="ARBA00007447"/>
    </source>
</evidence>
<dbReference type="GO" id="GO:0004190">
    <property type="term" value="F:aspartic-type endopeptidase activity"/>
    <property type="evidence" value="ECO:0007669"/>
    <property type="project" value="InterPro"/>
</dbReference>